<dbReference type="AlphaFoldDB" id="A0A8H7JD65"/>
<name>A0A8H7JD65_9PLEO</name>
<protein>
    <recommendedName>
        <fullName evidence="1">NADH:flavin oxidoreductase/NADH oxidase N-terminal domain-containing protein</fullName>
    </recommendedName>
</protein>
<dbReference type="CDD" id="cd02933">
    <property type="entry name" value="OYE_like_FMN"/>
    <property type="match status" value="1"/>
</dbReference>
<comment type="caution">
    <text evidence="2">The sequence shown here is derived from an EMBL/GenBank/DDBJ whole genome shotgun (WGS) entry which is preliminary data.</text>
</comment>
<dbReference type="GO" id="GO:0010181">
    <property type="term" value="F:FMN binding"/>
    <property type="evidence" value="ECO:0007669"/>
    <property type="project" value="InterPro"/>
</dbReference>
<dbReference type="GO" id="GO:0003959">
    <property type="term" value="F:NADPH dehydrogenase activity"/>
    <property type="evidence" value="ECO:0007669"/>
    <property type="project" value="TreeGrafter"/>
</dbReference>
<evidence type="ECO:0000313" key="3">
    <source>
        <dbReference type="Proteomes" id="UP000651452"/>
    </source>
</evidence>
<dbReference type="InterPro" id="IPR045247">
    <property type="entry name" value="Oye-like"/>
</dbReference>
<dbReference type="PANTHER" id="PTHR22893:SF91">
    <property type="entry name" value="NADPH DEHYDROGENASE 2-RELATED"/>
    <property type="match status" value="1"/>
</dbReference>
<dbReference type="InterPro" id="IPR001155">
    <property type="entry name" value="OxRdtase_FMN_N"/>
</dbReference>
<gene>
    <name evidence="2" type="ORF">EKO04_001622</name>
</gene>
<accession>A0A8H7JD65</accession>
<keyword evidence="3" id="KW-1185">Reference proteome</keyword>
<dbReference type="Pfam" id="PF00724">
    <property type="entry name" value="Oxidored_FMN"/>
    <property type="match status" value="1"/>
</dbReference>
<evidence type="ECO:0000259" key="1">
    <source>
        <dbReference type="Pfam" id="PF00724"/>
    </source>
</evidence>
<reference evidence="2" key="1">
    <citation type="submission" date="2018-12" db="EMBL/GenBank/DDBJ databases">
        <authorList>
            <person name="Syme R.A."/>
            <person name="Farfan-Caceres L."/>
            <person name="Lichtenzveig J."/>
        </authorList>
    </citation>
    <scope>NUCLEOTIDE SEQUENCE</scope>
    <source>
        <strain evidence="2">Al4</strain>
    </source>
</reference>
<dbReference type="Proteomes" id="UP000651452">
    <property type="component" value="Unassembled WGS sequence"/>
</dbReference>
<evidence type="ECO:0000313" key="2">
    <source>
        <dbReference type="EMBL" id="KAF9700256.1"/>
    </source>
</evidence>
<sequence length="378" mass="41575">MPGSKLFTPLCLGTIDLQHRIAMAPLTRLRANENHTQLPLAVEYYIQRASVSGTLLIAEATLISPTHGGMSHGPGLWNDTHIAGWKAITDAVHTKGCSIICQLVAPGRAADAEELKKEGFDLLSSSAIPMPGSGFTESEVQAPTPRAMTESEIQDCIESFARTAKNAMDAGFDGVEIHGANGYLVDQFLQDTCNKRIDSWGGSIENRARFGFEVAKACADKIGSKKVGFRVSPWSPFQGMLMHDPVPTFSYLAEELKKLELGYLHIIESRVNNNIDCESSESIDFLLNIWGKGMPVFLAGGYTPENVWNAADSKYGEYDVVFVFGRHFLANPDLVWRIKEGKELNAYDRRTFYAQGKTKEEGYTDYPFAEGFGEGGQV</sequence>
<dbReference type="PANTHER" id="PTHR22893">
    <property type="entry name" value="NADH OXIDOREDUCTASE-RELATED"/>
    <property type="match status" value="1"/>
</dbReference>
<proteinExistence type="predicted"/>
<feature type="domain" description="NADH:flavin oxidoreductase/NADH oxidase N-terminal" evidence="1">
    <location>
        <begin position="5"/>
        <end position="345"/>
    </location>
</feature>
<dbReference type="EMBL" id="RZGK01000003">
    <property type="protein sequence ID" value="KAF9700256.1"/>
    <property type="molecule type" value="Genomic_DNA"/>
</dbReference>
<dbReference type="FunFam" id="3.20.20.70:FF:000138">
    <property type="entry name" value="NADPH dehydrogenase 1"/>
    <property type="match status" value="1"/>
</dbReference>
<reference evidence="2" key="2">
    <citation type="submission" date="2020-09" db="EMBL/GenBank/DDBJ databases">
        <title>Reference genome assembly for Australian Ascochyta lentis isolate Al4.</title>
        <authorList>
            <person name="Lee R.C."/>
            <person name="Farfan-Caceres L.M."/>
            <person name="Debler J.W."/>
            <person name="Williams A.H."/>
            <person name="Henares B.M."/>
        </authorList>
    </citation>
    <scope>NUCLEOTIDE SEQUENCE</scope>
    <source>
        <strain evidence="2">Al4</strain>
    </source>
</reference>
<organism evidence="2 3">
    <name type="scientific">Ascochyta lentis</name>
    <dbReference type="NCBI Taxonomy" id="205686"/>
    <lineage>
        <taxon>Eukaryota</taxon>
        <taxon>Fungi</taxon>
        <taxon>Dikarya</taxon>
        <taxon>Ascomycota</taxon>
        <taxon>Pezizomycotina</taxon>
        <taxon>Dothideomycetes</taxon>
        <taxon>Pleosporomycetidae</taxon>
        <taxon>Pleosporales</taxon>
        <taxon>Pleosporineae</taxon>
        <taxon>Didymellaceae</taxon>
        <taxon>Ascochyta</taxon>
    </lineage>
</organism>
<dbReference type="Gene3D" id="3.20.20.70">
    <property type="entry name" value="Aldolase class I"/>
    <property type="match status" value="1"/>
</dbReference>
<dbReference type="OrthoDB" id="276546at2759"/>
<dbReference type="SUPFAM" id="SSF51395">
    <property type="entry name" value="FMN-linked oxidoreductases"/>
    <property type="match status" value="1"/>
</dbReference>
<dbReference type="InterPro" id="IPR013785">
    <property type="entry name" value="Aldolase_TIM"/>
</dbReference>